<gene>
    <name evidence="1" type="ORF">DAPPUDRAFT_238329</name>
</gene>
<dbReference type="EMBL" id="GL732533">
    <property type="protein sequence ID" value="EFX84875.1"/>
    <property type="molecule type" value="Genomic_DNA"/>
</dbReference>
<accession>E9G651</accession>
<evidence type="ECO:0000313" key="1">
    <source>
        <dbReference type="EMBL" id="EFX84875.1"/>
    </source>
</evidence>
<sequence>MELFQTITTGQIHDWKETKIPNGQDHRATISSQLRCLVTGGRGECQMQEYKTGILQRIFDDFSNRDEGMHGLIQFCEFGMI</sequence>
<evidence type="ECO:0000313" key="2">
    <source>
        <dbReference type="Proteomes" id="UP000000305"/>
    </source>
</evidence>
<reference evidence="1 2" key="1">
    <citation type="journal article" date="2011" name="Science">
        <title>The ecoresponsive genome of Daphnia pulex.</title>
        <authorList>
            <person name="Colbourne J.K."/>
            <person name="Pfrender M.E."/>
            <person name="Gilbert D."/>
            <person name="Thomas W.K."/>
            <person name="Tucker A."/>
            <person name="Oakley T.H."/>
            <person name="Tokishita S."/>
            <person name="Aerts A."/>
            <person name="Arnold G.J."/>
            <person name="Basu M.K."/>
            <person name="Bauer D.J."/>
            <person name="Caceres C.E."/>
            <person name="Carmel L."/>
            <person name="Casola C."/>
            <person name="Choi J.H."/>
            <person name="Detter J.C."/>
            <person name="Dong Q."/>
            <person name="Dusheyko S."/>
            <person name="Eads B.D."/>
            <person name="Frohlich T."/>
            <person name="Geiler-Samerotte K.A."/>
            <person name="Gerlach D."/>
            <person name="Hatcher P."/>
            <person name="Jogdeo S."/>
            <person name="Krijgsveld J."/>
            <person name="Kriventseva E.V."/>
            <person name="Kultz D."/>
            <person name="Laforsch C."/>
            <person name="Lindquist E."/>
            <person name="Lopez J."/>
            <person name="Manak J.R."/>
            <person name="Muller J."/>
            <person name="Pangilinan J."/>
            <person name="Patwardhan R.P."/>
            <person name="Pitluck S."/>
            <person name="Pritham E.J."/>
            <person name="Rechtsteiner A."/>
            <person name="Rho M."/>
            <person name="Rogozin I.B."/>
            <person name="Sakarya O."/>
            <person name="Salamov A."/>
            <person name="Schaack S."/>
            <person name="Shapiro H."/>
            <person name="Shiga Y."/>
            <person name="Skalitzky C."/>
            <person name="Smith Z."/>
            <person name="Souvorov A."/>
            <person name="Sung W."/>
            <person name="Tang Z."/>
            <person name="Tsuchiya D."/>
            <person name="Tu H."/>
            <person name="Vos H."/>
            <person name="Wang M."/>
            <person name="Wolf Y.I."/>
            <person name="Yamagata H."/>
            <person name="Yamada T."/>
            <person name="Ye Y."/>
            <person name="Shaw J.R."/>
            <person name="Andrews J."/>
            <person name="Crease T.J."/>
            <person name="Tang H."/>
            <person name="Lucas S.M."/>
            <person name="Robertson H.M."/>
            <person name="Bork P."/>
            <person name="Koonin E.V."/>
            <person name="Zdobnov E.M."/>
            <person name="Grigoriev I.V."/>
            <person name="Lynch M."/>
            <person name="Boore J.L."/>
        </authorList>
    </citation>
    <scope>NUCLEOTIDE SEQUENCE [LARGE SCALE GENOMIC DNA]</scope>
</reference>
<keyword evidence="2" id="KW-1185">Reference proteome</keyword>
<dbReference type="AlphaFoldDB" id="E9G651"/>
<dbReference type="InParanoid" id="E9G651"/>
<dbReference type="HOGENOM" id="CLU_2576237_0_0_1"/>
<dbReference type="Proteomes" id="UP000000305">
    <property type="component" value="Unassembled WGS sequence"/>
</dbReference>
<organism evidence="1 2">
    <name type="scientific">Daphnia pulex</name>
    <name type="common">Water flea</name>
    <dbReference type="NCBI Taxonomy" id="6669"/>
    <lineage>
        <taxon>Eukaryota</taxon>
        <taxon>Metazoa</taxon>
        <taxon>Ecdysozoa</taxon>
        <taxon>Arthropoda</taxon>
        <taxon>Crustacea</taxon>
        <taxon>Branchiopoda</taxon>
        <taxon>Diplostraca</taxon>
        <taxon>Cladocera</taxon>
        <taxon>Anomopoda</taxon>
        <taxon>Daphniidae</taxon>
        <taxon>Daphnia</taxon>
    </lineage>
</organism>
<proteinExistence type="predicted"/>
<name>E9G651_DAPPU</name>
<protein>
    <submittedName>
        <fullName evidence="1">Uncharacterized protein</fullName>
    </submittedName>
</protein>
<dbReference type="KEGG" id="dpx:DAPPUDRAFT_238329"/>